<proteinExistence type="predicted"/>
<evidence type="ECO:0000313" key="2">
    <source>
        <dbReference type="EMBL" id="GFY59776.1"/>
    </source>
</evidence>
<dbReference type="Proteomes" id="UP000886998">
    <property type="component" value="Unassembled WGS sequence"/>
</dbReference>
<evidence type="ECO:0000313" key="3">
    <source>
        <dbReference type="Proteomes" id="UP000886998"/>
    </source>
</evidence>
<evidence type="ECO:0000256" key="1">
    <source>
        <dbReference type="SAM" id="MobiDB-lite"/>
    </source>
</evidence>
<protein>
    <submittedName>
        <fullName evidence="2">Uncharacterized protein</fullName>
    </submittedName>
</protein>
<name>A0A8X7C6Y6_9ARAC</name>
<reference evidence="2" key="1">
    <citation type="submission" date="2020-08" db="EMBL/GenBank/DDBJ databases">
        <title>Multicomponent nature underlies the extraordinary mechanical properties of spider dragline silk.</title>
        <authorList>
            <person name="Kono N."/>
            <person name="Nakamura H."/>
            <person name="Mori M."/>
            <person name="Yoshida Y."/>
            <person name="Ohtoshi R."/>
            <person name="Malay A.D."/>
            <person name="Moran D.A.P."/>
            <person name="Tomita M."/>
            <person name="Numata K."/>
            <person name="Arakawa K."/>
        </authorList>
    </citation>
    <scope>NUCLEOTIDE SEQUENCE</scope>
</reference>
<comment type="caution">
    <text evidence="2">The sequence shown here is derived from an EMBL/GenBank/DDBJ whole genome shotgun (WGS) entry which is preliminary data.</text>
</comment>
<gene>
    <name evidence="2" type="ORF">TNIN_405201</name>
</gene>
<feature type="region of interest" description="Disordered" evidence="1">
    <location>
        <begin position="94"/>
        <end position="113"/>
    </location>
</feature>
<feature type="region of interest" description="Disordered" evidence="1">
    <location>
        <begin position="36"/>
        <end position="56"/>
    </location>
</feature>
<accession>A0A8X7C6Y6</accession>
<dbReference type="AlphaFoldDB" id="A0A8X7C6Y6"/>
<sequence length="113" mass="12792">MNLPRHCEHRHGSGHFCSGEVVQKCQAHGLQVSQECPHEGHVHEAEKSHHQSRKHEEMNCVDSLMSNEGEGCQNFRHARRILVDHLQQDGVLINVAQDENGGTQNDDQRNDEA</sequence>
<keyword evidence="3" id="KW-1185">Reference proteome</keyword>
<dbReference type="OrthoDB" id="10570985at2759"/>
<organism evidence="2 3">
    <name type="scientific">Trichonephila inaurata madagascariensis</name>
    <dbReference type="NCBI Taxonomy" id="2747483"/>
    <lineage>
        <taxon>Eukaryota</taxon>
        <taxon>Metazoa</taxon>
        <taxon>Ecdysozoa</taxon>
        <taxon>Arthropoda</taxon>
        <taxon>Chelicerata</taxon>
        <taxon>Arachnida</taxon>
        <taxon>Araneae</taxon>
        <taxon>Araneomorphae</taxon>
        <taxon>Entelegynae</taxon>
        <taxon>Araneoidea</taxon>
        <taxon>Nephilidae</taxon>
        <taxon>Trichonephila</taxon>
        <taxon>Trichonephila inaurata</taxon>
    </lineage>
</organism>
<dbReference type="EMBL" id="BMAV01012807">
    <property type="protein sequence ID" value="GFY59776.1"/>
    <property type="molecule type" value="Genomic_DNA"/>
</dbReference>